<dbReference type="eggNOG" id="COG1361">
    <property type="taxonomic scope" value="Bacteria"/>
</dbReference>
<evidence type="ECO:0000313" key="4">
    <source>
        <dbReference type="EMBL" id="EFN90990.1"/>
    </source>
</evidence>
<protein>
    <submittedName>
        <fullName evidence="4">Peptidase family C25</fullName>
    </submittedName>
</protein>
<accession>E1GWH1</accession>
<evidence type="ECO:0000256" key="1">
    <source>
        <dbReference type="ARBA" id="ARBA00022729"/>
    </source>
</evidence>
<keyword evidence="1" id="KW-0732">Signal</keyword>
<dbReference type="InterPro" id="IPR029030">
    <property type="entry name" value="Caspase-like_dom_sf"/>
</dbReference>
<feature type="domain" description="Gingipain" evidence="2">
    <location>
        <begin position="233"/>
        <end position="566"/>
    </location>
</feature>
<organism evidence="4 5">
    <name type="scientific">Prevotella amnii CRIS 21A-A</name>
    <dbReference type="NCBI Taxonomy" id="679191"/>
    <lineage>
        <taxon>Bacteria</taxon>
        <taxon>Pseudomonadati</taxon>
        <taxon>Bacteroidota</taxon>
        <taxon>Bacteroidia</taxon>
        <taxon>Bacteroidales</taxon>
        <taxon>Prevotellaceae</taxon>
        <taxon>Prevotella</taxon>
    </lineage>
</organism>
<dbReference type="InterPro" id="IPR001769">
    <property type="entry name" value="Gingipain"/>
</dbReference>
<dbReference type="SUPFAM" id="SSF52129">
    <property type="entry name" value="Caspase-like"/>
    <property type="match status" value="1"/>
</dbReference>
<dbReference type="Proteomes" id="UP000016016">
    <property type="component" value="Unassembled WGS sequence"/>
</dbReference>
<dbReference type="RefSeq" id="WP_008449520.1">
    <property type="nucleotide sequence ID" value="NZ_ADFQ01000071.1"/>
</dbReference>
<gene>
    <name evidence="4" type="ORF">HMPREF9018_0242</name>
</gene>
<dbReference type="Pfam" id="PF01364">
    <property type="entry name" value="Peptidase_C25"/>
    <property type="match status" value="1"/>
</dbReference>
<proteinExistence type="predicted"/>
<dbReference type="Gene3D" id="2.60.40.3800">
    <property type="match status" value="1"/>
</dbReference>
<evidence type="ECO:0000313" key="5">
    <source>
        <dbReference type="Proteomes" id="UP000016016"/>
    </source>
</evidence>
<dbReference type="InterPro" id="IPR038490">
    <property type="entry name" value="Gingipain_propep_sf"/>
</dbReference>
<dbReference type="EMBL" id="ADFQ01000071">
    <property type="protein sequence ID" value="EFN90990.1"/>
    <property type="molecule type" value="Genomic_DNA"/>
</dbReference>
<dbReference type="GO" id="GO:0006508">
    <property type="term" value="P:proteolysis"/>
    <property type="evidence" value="ECO:0007669"/>
    <property type="project" value="InterPro"/>
</dbReference>
<name>E1GWH1_9BACT</name>
<evidence type="ECO:0000259" key="2">
    <source>
        <dbReference type="Pfam" id="PF01364"/>
    </source>
</evidence>
<feature type="domain" description="Gingipain propeptide" evidence="3">
    <location>
        <begin position="30"/>
        <end position="217"/>
    </location>
</feature>
<dbReference type="Gene3D" id="3.40.50.1460">
    <property type="match status" value="1"/>
</dbReference>
<dbReference type="GO" id="GO:0004197">
    <property type="term" value="F:cysteine-type endopeptidase activity"/>
    <property type="evidence" value="ECO:0007669"/>
    <property type="project" value="InterPro"/>
</dbReference>
<comment type="caution">
    <text evidence="4">The sequence shown here is derived from an EMBL/GenBank/DDBJ whole genome shotgun (WGS) entry which is preliminary data.</text>
</comment>
<dbReference type="AlphaFoldDB" id="E1GWH1"/>
<dbReference type="Gene3D" id="3.40.50.10390">
    <property type="entry name" value="Gingipain r, domain 1"/>
    <property type="match status" value="1"/>
</dbReference>
<dbReference type="Pfam" id="PF08126">
    <property type="entry name" value="Propeptide_C25"/>
    <property type="match status" value="1"/>
</dbReference>
<dbReference type="InterPro" id="IPR012600">
    <property type="entry name" value="Propeptide_C25"/>
</dbReference>
<dbReference type="InterPro" id="IPR029031">
    <property type="entry name" value="Gingipain_N_sf"/>
</dbReference>
<evidence type="ECO:0000259" key="3">
    <source>
        <dbReference type="Pfam" id="PF08126"/>
    </source>
</evidence>
<sequence length="718" mass="80831">MKKSLLLLFFSFFFGICYSQTWISFEGNVAKKPQIEVLESNSNSYKVKVKLFGLFDKEIQKSGMIYHKLSFDGCGFLSQAGLPALPTFSQLIGLPRHKKCTAKVVENKWENIDIGKIYPAQKPLRETETEKEFSINKSVYASSSFLPQLIERNEQQIYRGVANHTYTICPFKYYPSTDRLSVLTEFTLVVNFEEIPSIQKDEFIMPSIKKGIFDNYDFLTEESSSLDNSPYDYLIIVGEVPNLLNSNVLNDFCKWKAAKGFKTKVVSTKEIGNTCEKIKSYIKSERVNNIKYVLFVGDNNTIPLYHWMAANEQTPIKSDYWYGCLDNEKDTQADVYIGRFPVNSLDELRNMVSKTICYEKEGNQYGNKCLLVAHKEFAPNKYQGCCERIRKSIYSTPLSFTYAYGSSPQKGGNNATNTMVIEQINQGLNIVNYRGHGSEVDWVPSWGADGVPFSKEQVSQLSGKVFPVIFSIACLNGDISYDQPCLLESFMRYEKGSVAFLGSTEPSWTTANHSFDEIIFKKLLDKGICNFGELNVVSHLANISQGGGEPAISNAFMYICGNDPSLEIWTDKTKAFGEVSVENTASGVRITTQGVYNYRASVLSPKGELLYVKETTTNTLLLNDIQPDYQVVLNKHNFIPCIISDVSNNVLFIQDETIGGNKVIEADIIKVGTNVTSTKPYGDVLFNEGKITLKAKKIQFFPTTKTSKATQLQLILKK</sequence>
<reference evidence="4 5" key="1">
    <citation type="submission" date="2010-09" db="EMBL/GenBank/DDBJ databases">
        <authorList>
            <person name="Harkins D.M."/>
            <person name="Madupu R."/>
            <person name="Durkin A.S."/>
            <person name="Torralba M."/>
            <person name="Methe B."/>
            <person name="Sutton G.G."/>
            <person name="Nelson K.E."/>
        </authorList>
    </citation>
    <scope>NUCLEOTIDE SEQUENCE [LARGE SCALE GENOMIC DNA]</scope>
    <source>
        <strain evidence="4 5">CRIS 21A-A</strain>
    </source>
</reference>